<dbReference type="InterPro" id="IPR036188">
    <property type="entry name" value="FAD/NAD-bd_sf"/>
</dbReference>
<keyword evidence="4" id="KW-1185">Reference proteome</keyword>
<dbReference type="NCBIfam" id="NF004829">
    <property type="entry name" value="PRK06183.1-3"/>
    <property type="match status" value="1"/>
</dbReference>
<organism evidence="3 4">
    <name type="scientific">Mycolicibacterium moriokaense</name>
    <dbReference type="NCBI Taxonomy" id="39691"/>
    <lineage>
        <taxon>Bacteria</taxon>
        <taxon>Bacillati</taxon>
        <taxon>Actinomycetota</taxon>
        <taxon>Actinomycetes</taxon>
        <taxon>Mycobacteriales</taxon>
        <taxon>Mycobacteriaceae</taxon>
        <taxon>Mycolicibacterium</taxon>
    </lineage>
</organism>
<comment type="caution">
    <text evidence="3">The sequence shown here is derived from an EMBL/GenBank/DDBJ whole genome shotgun (WGS) entry which is preliminary data.</text>
</comment>
<dbReference type="Pfam" id="PF01494">
    <property type="entry name" value="FAD_binding_3"/>
    <property type="match status" value="1"/>
</dbReference>
<reference evidence="3 4" key="2">
    <citation type="submission" date="2018-06" db="EMBL/GenBank/DDBJ databases">
        <title>Sequencing of bacterial isolates from soil warming experiment in Harvard Forest, Massachusetts, USA.</title>
        <authorList>
            <person name="Deangelis K.PhD."/>
        </authorList>
    </citation>
    <scope>NUCLEOTIDE SEQUENCE [LARGE SCALE GENOMIC DNA]</scope>
    <source>
        <strain evidence="3 4">GAS496</strain>
    </source>
</reference>
<dbReference type="Gene3D" id="3.50.50.60">
    <property type="entry name" value="FAD/NAD(P)-binding domain"/>
    <property type="match status" value="1"/>
</dbReference>
<dbReference type="OrthoDB" id="8670884at2"/>
<evidence type="ECO:0000313" key="4">
    <source>
        <dbReference type="Proteomes" id="UP000247781"/>
    </source>
</evidence>
<proteinExistence type="predicted"/>
<dbReference type="Gene3D" id="3.30.70.2450">
    <property type="match status" value="1"/>
</dbReference>
<accession>A0A318H9L1</accession>
<gene>
    <name evidence="3" type="ORF">C8E89_12369</name>
</gene>
<dbReference type="PANTHER" id="PTHR43476">
    <property type="entry name" value="3-(3-HYDROXY-PHENYL)PROPIONATE/3-HYDROXYCINNAMIC ACID HYDROXYLASE"/>
    <property type="match status" value="1"/>
</dbReference>
<protein>
    <submittedName>
        <fullName evidence="3">Flavoprotein hydroxylase</fullName>
    </submittedName>
</protein>
<dbReference type="Proteomes" id="UP000247781">
    <property type="component" value="Unassembled WGS sequence"/>
</dbReference>
<sequence length="517" mass="56394">MTRYDCDVLIVGAGPVGQTTALLLAQRGISVIVLERWEQPYPLPRAVALAHDVVRTMHTLALGTRFADLLDPWGRDGQQCVLESADGRRLTQASSPLDSVSGHPEMSGFSQPDLELVLEDHVNEATDIDQRRGVTVRSLRTNGDHVCVQAAERDSAEVTLSARYVVGCDGANSIVREHIGAPITDMQFDRDWLVVDVVPNGPLPKAMSDMGQRLDPARPTTFVPAGPNRRRFEFMIQPGDDAALLDTDDGTWELLRPWGVNPANSVLTRHARYTFRGRWATQWRKDRILLAGDAAHQMPPFLGQGLNSGIRDATNLAWRLALVVKDVAPAGLLDDYVAERREQAATIVRESVRMGEIICTTDPEEAARRDELLKTNGHRMGIAQTSWPLNDGTFRKDTAAGTLALQARVGVDGVVGMLDDVTEPGRFMILGADGDPLDALDPALVGGWRSLGGVAVHFGGKRWVDVDGKYGRWFDTLGARVVLIRPDFHVFGTASGDSGSINLLVADLLRSVTQLAV</sequence>
<dbReference type="AlphaFoldDB" id="A0A318H9L1"/>
<dbReference type="InterPro" id="IPR002938">
    <property type="entry name" value="FAD-bd"/>
</dbReference>
<evidence type="ECO:0000313" key="3">
    <source>
        <dbReference type="EMBL" id="PXX03267.1"/>
    </source>
</evidence>
<evidence type="ECO:0000256" key="1">
    <source>
        <dbReference type="ARBA" id="ARBA00023002"/>
    </source>
</evidence>
<name>A0A318H9L1_9MYCO</name>
<dbReference type="RefSeq" id="WP_110319032.1">
    <property type="nucleotide sequence ID" value="NZ_QJJU01000023.1"/>
</dbReference>
<dbReference type="SUPFAM" id="SSF51905">
    <property type="entry name" value="FAD/NAD(P)-binding domain"/>
    <property type="match status" value="1"/>
</dbReference>
<dbReference type="PRINTS" id="PR00420">
    <property type="entry name" value="RNGMNOXGNASE"/>
</dbReference>
<dbReference type="GO" id="GO:0019622">
    <property type="term" value="P:3-(3-hydroxy)phenylpropionate catabolic process"/>
    <property type="evidence" value="ECO:0007669"/>
    <property type="project" value="TreeGrafter"/>
</dbReference>
<dbReference type="EMBL" id="QJJU01000023">
    <property type="protein sequence ID" value="PXX03267.1"/>
    <property type="molecule type" value="Genomic_DNA"/>
</dbReference>
<dbReference type="GO" id="GO:0071949">
    <property type="term" value="F:FAD binding"/>
    <property type="evidence" value="ECO:0007669"/>
    <property type="project" value="InterPro"/>
</dbReference>
<evidence type="ECO:0000259" key="2">
    <source>
        <dbReference type="Pfam" id="PF01494"/>
    </source>
</evidence>
<dbReference type="PANTHER" id="PTHR43476:SF3">
    <property type="entry name" value="FAD-BINDING MONOOXYGENASE"/>
    <property type="match status" value="1"/>
</dbReference>
<dbReference type="GO" id="GO:0008688">
    <property type="term" value="F:3-(3-hydroxyphenyl)propionate hydroxylase activity"/>
    <property type="evidence" value="ECO:0007669"/>
    <property type="project" value="TreeGrafter"/>
</dbReference>
<reference evidence="4" key="1">
    <citation type="submission" date="2018-05" db="EMBL/GenBank/DDBJ databases">
        <authorList>
            <person name="Deangelis K."/>
            <person name="Huntemann M."/>
            <person name="Clum A."/>
            <person name="Pillay M."/>
            <person name="Palaniappan K."/>
            <person name="Varghese N."/>
            <person name="Mikhailova N."/>
            <person name="Stamatis D."/>
            <person name="Reddy T."/>
            <person name="Daum C."/>
            <person name="Shapiro N."/>
            <person name="Ivanova N."/>
            <person name="Kyrpides N."/>
            <person name="Woyke T."/>
        </authorList>
    </citation>
    <scope>NUCLEOTIDE SEQUENCE [LARGE SCALE GENOMIC DNA]</scope>
    <source>
        <strain evidence="4">GAS496</strain>
    </source>
</reference>
<feature type="domain" description="FAD-binding" evidence="2">
    <location>
        <begin position="5"/>
        <end position="350"/>
    </location>
</feature>
<keyword evidence="1" id="KW-0560">Oxidoreductase</keyword>
<dbReference type="InterPro" id="IPR050631">
    <property type="entry name" value="PheA/TfdB_FAD_monoxygenase"/>
</dbReference>